<dbReference type="AlphaFoldDB" id="W0A4I4"/>
<dbReference type="InterPro" id="IPR029055">
    <property type="entry name" value="Ntn_hydrolases_N"/>
</dbReference>
<evidence type="ECO:0000256" key="1">
    <source>
        <dbReference type="SAM" id="SignalP"/>
    </source>
</evidence>
<dbReference type="OrthoDB" id="9790012at2"/>
<dbReference type="PATRIC" id="fig|1123269.5.peg.175"/>
<dbReference type="InterPro" id="IPR010430">
    <property type="entry name" value="DUF1028"/>
</dbReference>
<sequence>MRRFWKAVIVAFAVGAAAPASATYSILACDADGTCGAAVATNNLAVGATVIYARAKVGAVASQFETNPSHGPKGLSLLAGGASAEAALDELLRTDDGFEGQDKTYRQIGIIGASGDGGAFTGAQAAASPWAGALTGPGYSIQGNGLAGAPVLAAMRDAYLGARGTLGERLMAALEAGDAAGGQSTGRLSAALLVRTPEGGFQDIDLRVDADDRPVAALRRLLGMHQANDAIARAERAARNRQPGAARRHLAEAVRLGAGWDRVWRRAARLAMMLGENGTALQALAALANANPTWAGIEIDDPIYASLWNDEDAARWRAERLQP</sequence>
<dbReference type="SUPFAM" id="SSF56235">
    <property type="entry name" value="N-terminal nucleophile aminohydrolases (Ntn hydrolases)"/>
    <property type="match status" value="1"/>
</dbReference>
<dbReference type="EMBL" id="CP006644">
    <property type="protein sequence ID" value="AHE51941.1"/>
    <property type="molecule type" value="Genomic_DNA"/>
</dbReference>
<accession>W0A4I4</accession>
<protein>
    <recommendedName>
        <fullName evidence="4">DUF1028 domain-containing protein</fullName>
    </recommendedName>
</protein>
<feature type="chain" id="PRO_5004785039" description="DUF1028 domain-containing protein" evidence="1">
    <location>
        <begin position="23"/>
        <end position="323"/>
    </location>
</feature>
<feature type="signal peptide" evidence="1">
    <location>
        <begin position="1"/>
        <end position="22"/>
    </location>
</feature>
<keyword evidence="3" id="KW-1185">Reference proteome</keyword>
<gene>
    <name evidence="2" type="ORF">NX02_00875</name>
</gene>
<organism evidence="2 3">
    <name type="scientific">Sphingomonas sanxanigenens DSM 19645 = NX02</name>
    <dbReference type="NCBI Taxonomy" id="1123269"/>
    <lineage>
        <taxon>Bacteria</taxon>
        <taxon>Pseudomonadati</taxon>
        <taxon>Pseudomonadota</taxon>
        <taxon>Alphaproteobacteria</taxon>
        <taxon>Sphingomonadales</taxon>
        <taxon>Sphingomonadaceae</taxon>
        <taxon>Sphingomonas</taxon>
    </lineage>
</organism>
<dbReference type="PANTHER" id="PTHR39328">
    <property type="entry name" value="BLL2871 PROTEIN"/>
    <property type="match status" value="1"/>
</dbReference>
<dbReference type="Gene3D" id="3.60.20.10">
    <property type="entry name" value="Glutamine Phosphoribosylpyrophosphate, subunit 1, domain 1"/>
    <property type="match status" value="1"/>
</dbReference>
<dbReference type="eggNOG" id="COG3342">
    <property type="taxonomic scope" value="Bacteria"/>
</dbReference>
<dbReference type="Proteomes" id="UP000018851">
    <property type="component" value="Chromosome"/>
</dbReference>
<proteinExistence type="predicted"/>
<dbReference type="PROSITE" id="PS51257">
    <property type="entry name" value="PROKAR_LIPOPROTEIN"/>
    <property type="match status" value="1"/>
</dbReference>
<dbReference type="KEGG" id="ssan:NX02_00875"/>
<dbReference type="RefSeq" id="WP_039996340.1">
    <property type="nucleotide sequence ID" value="NZ_CP006644.1"/>
</dbReference>
<reference evidence="2 3" key="1">
    <citation type="submission" date="2013-07" db="EMBL/GenBank/DDBJ databases">
        <title>Completed genome of Sphingomonas sanxanigenens NX02.</title>
        <authorList>
            <person name="Ma T."/>
            <person name="Huang H."/>
            <person name="Wu M."/>
            <person name="Li X."/>
            <person name="Li G."/>
        </authorList>
    </citation>
    <scope>NUCLEOTIDE SEQUENCE [LARGE SCALE GENOMIC DNA]</scope>
    <source>
        <strain evidence="2 3">NX02</strain>
    </source>
</reference>
<evidence type="ECO:0000313" key="3">
    <source>
        <dbReference type="Proteomes" id="UP000018851"/>
    </source>
</evidence>
<dbReference type="HOGENOM" id="CLU_068244_0_1_5"/>
<keyword evidence="1" id="KW-0732">Signal</keyword>
<dbReference type="PANTHER" id="PTHR39328:SF1">
    <property type="entry name" value="BLL2871 PROTEIN"/>
    <property type="match status" value="1"/>
</dbReference>
<evidence type="ECO:0008006" key="4">
    <source>
        <dbReference type="Google" id="ProtNLM"/>
    </source>
</evidence>
<dbReference type="Pfam" id="PF06267">
    <property type="entry name" value="DUF1028"/>
    <property type="match status" value="1"/>
</dbReference>
<evidence type="ECO:0000313" key="2">
    <source>
        <dbReference type="EMBL" id="AHE51941.1"/>
    </source>
</evidence>
<name>W0A4I4_9SPHN</name>